<feature type="non-terminal residue" evidence="1">
    <location>
        <position position="88"/>
    </location>
</feature>
<protein>
    <submittedName>
        <fullName evidence="1">Uncharacterized protein</fullName>
    </submittedName>
</protein>
<evidence type="ECO:0000313" key="1">
    <source>
        <dbReference type="EMBL" id="GAH77145.1"/>
    </source>
</evidence>
<sequence length="88" mass="9902">MLPDSPVSNLPTNVIAHVGLNWEGNKNDEGIGIDYMMVDYDLIETMEMEMLYGRSFSEEYAGDDSIAYIINETAYKRMGIKNPIGHPV</sequence>
<comment type="caution">
    <text evidence="1">The sequence shown here is derived from an EMBL/GenBank/DDBJ whole genome shotgun (WGS) entry which is preliminary data.</text>
</comment>
<dbReference type="EMBL" id="BARU01041662">
    <property type="protein sequence ID" value="GAH77145.1"/>
    <property type="molecule type" value="Genomic_DNA"/>
</dbReference>
<gene>
    <name evidence="1" type="ORF">S03H2_64176</name>
</gene>
<organism evidence="1">
    <name type="scientific">marine sediment metagenome</name>
    <dbReference type="NCBI Taxonomy" id="412755"/>
    <lineage>
        <taxon>unclassified sequences</taxon>
        <taxon>metagenomes</taxon>
        <taxon>ecological metagenomes</taxon>
    </lineage>
</organism>
<name>X1J6J4_9ZZZZ</name>
<accession>X1J6J4</accession>
<reference evidence="1" key="1">
    <citation type="journal article" date="2014" name="Front. Microbiol.">
        <title>High frequency of phylogenetically diverse reductive dehalogenase-homologous genes in deep subseafloor sedimentary metagenomes.</title>
        <authorList>
            <person name="Kawai M."/>
            <person name="Futagami T."/>
            <person name="Toyoda A."/>
            <person name="Takaki Y."/>
            <person name="Nishi S."/>
            <person name="Hori S."/>
            <person name="Arai W."/>
            <person name="Tsubouchi T."/>
            <person name="Morono Y."/>
            <person name="Uchiyama I."/>
            <person name="Ito T."/>
            <person name="Fujiyama A."/>
            <person name="Inagaki F."/>
            <person name="Takami H."/>
        </authorList>
    </citation>
    <scope>NUCLEOTIDE SEQUENCE</scope>
    <source>
        <strain evidence="1">Expedition CK06-06</strain>
    </source>
</reference>
<dbReference type="AlphaFoldDB" id="X1J6J4"/>
<proteinExistence type="predicted"/>